<evidence type="ECO:0008006" key="3">
    <source>
        <dbReference type="Google" id="ProtNLM"/>
    </source>
</evidence>
<evidence type="ECO:0000313" key="2">
    <source>
        <dbReference type="Proteomes" id="UP000053707"/>
    </source>
</evidence>
<protein>
    <recommendedName>
        <fullName evidence="3">DUF2867 domain-containing protein</fullName>
    </recommendedName>
</protein>
<organism evidence="1 2">
    <name type="scientific">Mycobacterium lehmannii</name>
    <dbReference type="NCBI Taxonomy" id="2048550"/>
    <lineage>
        <taxon>Bacteria</taxon>
        <taxon>Bacillati</taxon>
        <taxon>Actinomycetota</taxon>
        <taxon>Actinomycetes</taxon>
        <taxon>Mycobacteriales</taxon>
        <taxon>Mycobacteriaceae</taxon>
        <taxon>Mycobacterium</taxon>
    </lineage>
</organism>
<dbReference type="AlphaFoldDB" id="A0A101ADK7"/>
<dbReference type="EMBL" id="LQIR01000001">
    <property type="protein sequence ID" value="KUI20984.1"/>
    <property type="molecule type" value="Genomic_DNA"/>
</dbReference>
<evidence type="ECO:0000313" key="1">
    <source>
        <dbReference type="EMBL" id="KUI20984.1"/>
    </source>
</evidence>
<sequence>MFGAERLDVVEHFARPWRIHEIAKGFEVLDVWALPTPGRRDDFDELVTLWRTFDPARTSPVVRFLFATRWALGRLFALDTPEASTGVRVPTLRDRLTPELRGTATKLAVDHAHFQPLYRIDDEFAMEIANRTVHGVLHVGWVVDVTGVYRAQMAVLVRPNGVMGRMYLRAIAPVRHLVVYPLMLRDIGRLWRSGPGATRHEGSQP</sequence>
<proteinExistence type="predicted"/>
<keyword evidence="2" id="KW-1185">Reference proteome</keyword>
<comment type="caution">
    <text evidence="1">The sequence shown here is derived from an EMBL/GenBank/DDBJ whole genome shotgun (WGS) entry which is preliminary data.</text>
</comment>
<gene>
    <name evidence="1" type="ORF">AU192_10990</name>
</gene>
<dbReference type="Pfam" id="PF11066">
    <property type="entry name" value="DUF2867"/>
    <property type="match status" value="1"/>
</dbReference>
<dbReference type="InterPro" id="IPR021295">
    <property type="entry name" value="DUF2867"/>
</dbReference>
<dbReference type="RefSeq" id="WP_064393784.1">
    <property type="nucleotide sequence ID" value="NZ_LQIR01000001.1"/>
</dbReference>
<dbReference type="Proteomes" id="UP000053707">
    <property type="component" value="Unassembled WGS sequence"/>
</dbReference>
<name>A0A101ADK7_9MYCO</name>
<reference evidence="1 2" key="1">
    <citation type="submission" date="2016-01" db="EMBL/GenBank/DDBJ databases">
        <authorList>
            <consortium name="TB Trials Study Group"/>
            <person name="Sutton G."/>
            <person name="Brinkac L."/>
            <person name="Sanka R."/>
            <person name="Adams M."/>
            <person name="Lau E.L."/>
            <person name="Macaden R."/>
            <person name="Grewal H.M.S."/>
        </authorList>
    </citation>
    <scope>NUCLEOTIDE SEQUENCE [LARGE SCALE GENOMIC DNA]</scope>
    <source>
        <strain evidence="1 2">IS-1744</strain>
    </source>
</reference>
<accession>A0A101ADK7</accession>